<accession>A0A6M5Z4C7</accession>
<dbReference type="KEGG" id="ftj:FTUN_7948"/>
<keyword evidence="3" id="KW-1185">Reference proteome</keyword>
<evidence type="ECO:0000256" key="1">
    <source>
        <dbReference type="SAM" id="MobiDB-lite"/>
    </source>
</evidence>
<protein>
    <submittedName>
        <fullName evidence="2">Uncharacterized DUF1501 protein, type 1</fullName>
    </submittedName>
</protein>
<reference evidence="3" key="1">
    <citation type="submission" date="2020-05" db="EMBL/GenBank/DDBJ databases">
        <title>Frigoriglobus tundricola gen. nov., sp. nov., a psychrotolerant cellulolytic planctomycete of the family Gemmataceae with two divergent copies of 16S rRNA gene.</title>
        <authorList>
            <person name="Kulichevskaya I.S."/>
            <person name="Ivanova A.A."/>
            <person name="Naumoff D.G."/>
            <person name="Beletsky A.V."/>
            <person name="Rijpstra W.I.C."/>
            <person name="Sinninghe Damste J.S."/>
            <person name="Mardanov A.V."/>
            <person name="Ravin N.V."/>
            <person name="Dedysh S.N."/>
        </authorList>
    </citation>
    <scope>NUCLEOTIDE SEQUENCE [LARGE SCALE GENOMIC DNA]</scope>
    <source>
        <strain evidence="3">PL17</strain>
    </source>
</reference>
<dbReference type="SUPFAM" id="SSF53649">
    <property type="entry name" value="Alkaline phosphatase-like"/>
    <property type="match status" value="1"/>
</dbReference>
<dbReference type="PANTHER" id="PTHR43737:SF1">
    <property type="entry name" value="DUF1501 DOMAIN-CONTAINING PROTEIN"/>
    <property type="match status" value="1"/>
</dbReference>
<dbReference type="InterPro" id="IPR010869">
    <property type="entry name" value="DUF1501"/>
</dbReference>
<feature type="region of interest" description="Disordered" evidence="1">
    <location>
        <begin position="440"/>
        <end position="463"/>
    </location>
</feature>
<dbReference type="EMBL" id="CP053452">
    <property type="protein sequence ID" value="QJX00322.1"/>
    <property type="molecule type" value="Genomic_DNA"/>
</dbReference>
<dbReference type="Pfam" id="PF07394">
    <property type="entry name" value="DUF1501"/>
    <property type="match status" value="1"/>
</dbReference>
<sequence length="463" mass="50051">MLSILGRNVRLCDGISRREALRVGGLGFTGLALPDLFRARAGEPSRTANGTFGRAKACIVVFNYGGPSHLDLWDLKPDAPAEIRGEFKPAATNVPGVAISEHLPRLARLADRFAIVRSVTHNDNDHAIGAYLALTGYSHPKHLTLGIEPPATPQDMPSLGSVVAKLRPATRPVFPYVALGDLRHFGNNDSLGATAGCLGATYEPFTLPFETRTNRVVDTRSVTAVMADTTGTDLTGRRTLLEHMNRSARGLHTAAEARTLEDASRRAYELLSTSATREAFDVAREPQKVRDAYGSDPFARNCLLARRLVEAGVPLTTLYSVGNRDWDTHGGNFRDLKGTLAPQMDRGFSALLSDLDARGLLDETLVVWMGDMGRTPKVNRDAGRDHWSFCYSVVLAGAGIRGGRVYGSSDRAAAYPSTNPVSPADLAATIYHSLGIDPRGQMTDQQGRPIEVSRGTPIKPLWA</sequence>
<organism evidence="2 3">
    <name type="scientific">Frigoriglobus tundricola</name>
    <dbReference type="NCBI Taxonomy" id="2774151"/>
    <lineage>
        <taxon>Bacteria</taxon>
        <taxon>Pseudomonadati</taxon>
        <taxon>Planctomycetota</taxon>
        <taxon>Planctomycetia</taxon>
        <taxon>Gemmatales</taxon>
        <taxon>Gemmataceae</taxon>
        <taxon>Frigoriglobus</taxon>
    </lineage>
</organism>
<evidence type="ECO:0000313" key="2">
    <source>
        <dbReference type="EMBL" id="QJX00322.1"/>
    </source>
</evidence>
<proteinExistence type="predicted"/>
<dbReference type="PANTHER" id="PTHR43737">
    <property type="entry name" value="BLL7424 PROTEIN"/>
    <property type="match status" value="1"/>
</dbReference>
<dbReference type="InterPro" id="IPR017850">
    <property type="entry name" value="Alkaline_phosphatase_core_sf"/>
</dbReference>
<name>A0A6M5Z4C7_9BACT</name>
<dbReference type="Gene3D" id="3.40.720.10">
    <property type="entry name" value="Alkaline Phosphatase, subunit A"/>
    <property type="match status" value="1"/>
</dbReference>
<dbReference type="Proteomes" id="UP000503447">
    <property type="component" value="Chromosome"/>
</dbReference>
<dbReference type="RefSeq" id="WP_171475097.1">
    <property type="nucleotide sequence ID" value="NZ_CP053452.2"/>
</dbReference>
<dbReference type="AlphaFoldDB" id="A0A6M5Z4C7"/>
<evidence type="ECO:0000313" key="3">
    <source>
        <dbReference type="Proteomes" id="UP000503447"/>
    </source>
</evidence>
<gene>
    <name evidence="2" type="ORF">FTUN_7948</name>
</gene>